<feature type="compositionally biased region" description="Basic residues" evidence="1">
    <location>
        <begin position="78"/>
        <end position="95"/>
    </location>
</feature>
<evidence type="ECO:0000313" key="3">
    <source>
        <dbReference type="Proteomes" id="UP001054889"/>
    </source>
</evidence>
<dbReference type="Proteomes" id="UP001054889">
    <property type="component" value="Unassembled WGS sequence"/>
</dbReference>
<dbReference type="EMBL" id="BQKI01000016">
    <property type="protein sequence ID" value="GJN09671.1"/>
    <property type="molecule type" value="Genomic_DNA"/>
</dbReference>
<evidence type="ECO:0000313" key="2">
    <source>
        <dbReference type="EMBL" id="GJN09671.1"/>
    </source>
</evidence>
<evidence type="ECO:0000256" key="1">
    <source>
        <dbReference type="SAM" id="MobiDB-lite"/>
    </source>
</evidence>
<feature type="region of interest" description="Disordered" evidence="1">
    <location>
        <begin position="72"/>
        <end position="101"/>
    </location>
</feature>
<comment type="caution">
    <text evidence="2">The sequence shown here is derived from an EMBL/GenBank/DDBJ whole genome shotgun (WGS) entry which is preliminary data.</text>
</comment>
<organism evidence="2 3">
    <name type="scientific">Eleusine coracana subsp. coracana</name>
    <dbReference type="NCBI Taxonomy" id="191504"/>
    <lineage>
        <taxon>Eukaryota</taxon>
        <taxon>Viridiplantae</taxon>
        <taxon>Streptophyta</taxon>
        <taxon>Embryophyta</taxon>
        <taxon>Tracheophyta</taxon>
        <taxon>Spermatophyta</taxon>
        <taxon>Magnoliopsida</taxon>
        <taxon>Liliopsida</taxon>
        <taxon>Poales</taxon>
        <taxon>Poaceae</taxon>
        <taxon>PACMAD clade</taxon>
        <taxon>Chloridoideae</taxon>
        <taxon>Cynodonteae</taxon>
        <taxon>Eleusininae</taxon>
        <taxon>Eleusine</taxon>
    </lineage>
</organism>
<proteinExistence type="predicted"/>
<gene>
    <name evidence="2" type="primary">ga27696</name>
    <name evidence="2" type="ORF">PR202_ga27696</name>
</gene>
<reference evidence="2" key="1">
    <citation type="journal article" date="2018" name="DNA Res.">
        <title>Multiple hybrid de novo genome assembly of finger millet, an orphan allotetraploid crop.</title>
        <authorList>
            <person name="Hatakeyama M."/>
            <person name="Aluri S."/>
            <person name="Balachadran M.T."/>
            <person name="Sivarajan S.R."/>
            <person name="Patrignani A."/>
            <person name="Gruter S."/>
            <person name="Poveda L."/>
            <person name="Shimizu-Inatsugi R."/>
            <person name="Baeten J."/>
            <person name="Francoijs K.J."/>
            <person name="Nataraja K.N."/>
            <person name="Reddy Y.A.N."/>
            <person name="Phadnis S."/>
            <person name="Ravikumar R.L."/>
            <person name="Schlapbach R."/>
            <person name="Sreeman S.M."/>
            <person name="Shimizu K.K."/>
        </authorList>
    </citation>
    <scope>NUCLEOTIDE SEQUENCE</scope>
</reference>
<dbReference type="AlphaFoldDB" id="A0AAV5DHI5"/>
<reference evidence="2" key="2">
    <citation type="submission" date="2021-12" db="EMBL/GenBank/DDBJ databases">
        <title>Resequencing data analysis of finger millet.</title>
        <authorList>
            <person name="Hatakeyama M."/>
            <person name="Aluri S."/>
            <person name="Balachadran M.T."/>
            <person name="Sivarajan S.R."/>
            <person name="Poveda L."/>
            <person name="Shimizu-Inatsugi R."/>
            <person name="Schlapbach R."/>
            <person name="Sreeman S.M."/>
            <person name="Shimizu K.K."/>
        </authorList>
    </citation>
    <scope>NUCLEOTIDE SEQUENCE</scope>
</reference>
<protein>
    <submittedName>
        <fullName evidence="2">Uncharacterized protein</fullName>
    </submittedName>
</protein>
<keyword evidence="3" id="KW-1185">Reference proteome</keyword>
<name>A0AAV5DHI5_ELECO</name>
<sequence length="101" mass="11047">MADRPPPFFSPPLPTFYAAAAVAAAPAGPRVIVRPPRPLSRSPRARICPLPAPRGQIWLAVAWIRPPPPWAPSSCRRPPPRRRSSWLGFGRRRCGPSRAAA</sequence>
<accession>A0AAV5DHI5</accession>